<dbReference type="Pfam" id="PF09888">
    <property type="entry name" value="DUF2115"/>
    <property type="match status" value="1"/>
</dbReference>
<name>D7E9K9_METEZ</name>
<protein>
    <recommendedName>
        <fullName evidence="1">UPF0305 protein Metev_1426</fullName>
    </recommendedName>
</protein>
<accession>D7E9K9</accession>
<dbReference type="HAMAP" id="MF_00763">
    <property type="entry name" value="UPF0305"/>
    <property type="match status" value="1"/>
</dbReference>
<keyword evidence="3" id="KW-1185">Reference proteome</keyword>
<dbReference type="InterPro" id="IPR019215">
    <property type="entry name" value="DUF2115"/>
</dbReference>
<dbReference type="GeneID" id="9347065"/>
<dbReference type="AlphaFoldDB" id="D7E9K9"/>
<dbReference type="STRING" id="644295.Metev_1426"/>
<evidence type="ECO:0000256" key="1">
    <source>
        <dbReference type="HAMAP-Rule" id="MF_00763"/>
    </source>
</evidence>
<dbReference type="Proteomes" id="UP000000391">
    <property type="component" value="Chromosome"/>
</dbReference>
<organism evidence="2 3">
    <name type="scientific">Methanohalobium evestigatum (strain ATCC BAA-1072 / DSM 3721 / NBRC 107634 / OCM 161 / Z-7303)</name>
    <dbReference type="NCBI Taxonomy" id="644295"/>
    <lineage>
        <taxon>Archaea</taxon>
        <taxon>Methanobacteriati</taxon>
        <taxon>Methanobacteriota</taxon>
        <taxon>Stenosarchaea group</taxon>
        <taxon>Methanomicrobia</taxon>
        <taxon>Methanosarcinales</taxon>
        <taxon>Methanosarcinaceae</taxon>
        <taxon>Methanohalobium</taxon>
    </lineage>
</organism>
<proteinExistence type="inferred from homology"/>
<gene>
    <name evidence="2" type="ordered locus">Metev_1426</name>
</gene>
<evidence type="ECO:0000313" key="3">
    <source>
        <dbReference type="Proteomes" id="UP000000391"/>
    </source>
</evidence>
<dbReference type="OrthoDB" id="81482at2157"/>
<evidence type="ECO:0000313" key="2">
    <source>
        <dbReference type="EMBL" id="ADI74281.1"/>
    </source>
</evidence>
<dbReference type="RefSeq" id="WP_013194846.1">
    <property type="nucleotide sequence ID" value="NC_014253.1"/>
</dbReference>
<dbReference type="NCBIfam" id="NF002176">
    <property type="entry name" value="PRK01022.1-4"/>
    <property type="match status" value="1"/>
</dbReference>
<dbReference type="HOGENOM" id="CLU_089549_1_0_2"/>
<dbReference type="EMBL" id="CP002069">
    <property type="protein sequence ID" value="ADI74281.1"/>
    <property type="molecule type" value="Genomic_DNA"/>
</dbReference>
<reference evidence="2 3" key="1">
    <citation type="submission" date="2010-06" db="EMBL/GenBank/DDBJ databases">
        <title>Complete sequence chromosome of Methanohalobium evestigatum Z-7303.</title>
        <authorList>
            <consortium name="US DOE Joint Genome Institute"/>
            <person name="Lucas S."/>
            <person name="Copeland A."/>
            <person name="Lapidus A."/>
            <person name="Cheng J.-F."/>
            <person name="Bruce D."/>
            <person name="Goodwin L."/>
            <person name="Pitluck S."/>
            <person name="Saunders E."/>
            <person name="Detter J.C."/>
            <person name="Han C."/>
            <person name="Tapia R."/>
            <person name="Land M."/>
            <person name="Hauser L."/>
            <person name="Kyrpides N."/>
            <person name="Mikhailova N."/>
            <person name="Sieprawska-Lupa M."/>
            <person name="Whitman W.B."/>
            <person name="Anderson I."/>
            <person name="Woyke T."/>
        </authorList>
    </citation>
    <scope>NUCLEOTIDE SEQUENCE [LARGE SCALE GENOMIC DNA]</scope>
    <source>
        <strain evidence="3">ATCC BAA-1072 / DSM 3721 / NBRC 107634 / OCM 161 / Z-7303</strain>
    </source>
</reference>
<comment type="similarity">
    <text evidence="1">Belongs to the UPF0305 family.</text>
</comment>
<dbReference type="KEGG" id="mev:Metev_1426"/>
<sequence>MDTSQLFQCLKKNALKISIHDLMKAKAYIEYNNRNLPEKYQKDYTQNLFEYIFNTLIEIKNKNSVDSVEHIDENVFKDLVEKINRLNENYSPEQKIFNRLIKIVSLYLVFIAKKPIHPEGMIFPGGFKITKESGVYYCPVKNKQSGIEFALCDFCVCRDKEELETY</sequence>